<dbReference type="Proteomes" id="UP000292957">
    <property type="component" value="Unassembled WGS sequence"/>
</dbReference>
<protein>
    <submittedName>
        <fullName evidence="1">Uncharacterized protein</fullName>
    </submittedName>
</protein>
<proteinExistence type="predicted"/>
<reference evidence="1" key="1">
    <citation type="submission" date="2019-01" db="EMBL/GenBank/DDBJ databases">
        <title>Draft genome sequences of three monokaryotic isolates of the white-rot basidiomycete fungus Dichomitus squalens.</title>
        <authorList>
            <consortium name="DOE Joint Genome Institute"/>
            <person name="Lopez S.C."/>
            <person name="Andreopoulos B."/>
            <person name="Pangilinan J."/>
            <person name="Lipzen A."/>
            <person name="Riley R."/>
            <person name="Ahrendt S."/>
            <person name="Ng V."/>
            <person name="Barry K."/>
            <person name="Daum C."/>
            <person name="Grigoriev I.V."/>
            <person name="Hilden K.S."/>
            <person name="Makela M.R."/>
            <person name="de Vries R.P."/>
        </authorList>
    </citation>
    <scope>NUCLEOTIDE SEQUENCE [LARGE SCALE GENOMIC DNA]</scope>
    <source>
        <strain evidence="1">OM18370.1</strain>
    </source>
</reference>
<name>A0A4Q9MTF1_9APHY</name>
<evidence type="ECO:0000313" key="1">
    <source>
        <dbReference type="EMBL" id="TBU29852.1"/>
    </source>
</evidence>
<organism evidence="1">
    <name type="scientific">Dichomitus squalens</name>
    <dbReference type="NCBI Taxonomy" id="114155"/>
    <lineage>
        <taxon>Eukaryota</taxon>
        <taxon>Fungi</taxon>
        <taxon>Dikarya</taxon>
        <taxon>Basidiomycota</taxon>
        <taxon>Agaricomycotina</taxon>
        <taxon>Agaricomycetes</taxon>
        <taxon>Polyporales</taxon>
        <taxon>Polyporaceae</taxon>
        <taxon>Dichomitus</taxon>
    </lineage>
</organism>
<gene>
    <name evidence="1" type="ORF">BD311DRAFT_255227</name>
</gene>
<sequence length="129" mass="14629">MANSRRRPTVQAIKLWWSQRRAPSPAIHTRCPSTALKARIHSIDFGRGATRQYRCILPRALRRRKRCAYEYAASMSSLATTSAVTARTDASRRSKRCAAMAHVLPLPNTRPFFALRLLLHSSTLWVIAI</sequence>
<dbReference type="EMBL" id="ML143410">
    <property type="protein sequence ID" value="TBU29852.1"/>
    <property type="molecule type" value="Genomic_DNA"/>
</dbReference>
<accession>A0A4Q9MTF1</accession>
<dbReference type="AlphaFoldDB" id="A0A4Q9MTF1"/>